<dbReference type="InterPro" id="IPR002563">
    <property type="entry name" value="Flavin_Rdtase-like_dom"/>
</dbReference>
<gene>
    <name evidence="6" type="primary">flr</name>
    <name evidence="6" type="ORF">BN983_01180</name>
</gene>
<dbReference type="Pfam" id="PF01613">
    <property type="entry name" value="Flavin_Reduct"/>
    <property type="match status" value="1"/>
</dbReference>
<evidence type="ECO:0000256" key="4">
    <source>
        <dbReference type="ARBA" id="ARBA00038054"/>
    </source>
</evidence>
<accession>A0A059NWQ2</accession>
<protein>
    <submittedName>
        <fullName evidence="6">Flavoredoxin</fullName>
    </submittedName>
</protein>
<dbReference type="SMART" id="SM00903">
    <property type="entry name" value="Flavin_Reduct"/>
    <property type="match status" value="1"/>
</dbReference>
<dbReference type="PANTHER" id="PTHR33798">
    <property type="entry name" value="FLAVOPROTEIN OXYGENASE"/>
    <property type="match status" value="1"/>
</dbReference>
<evidence type="ECO:0000313" key="6">
    <source>
        <dbReference type="EMBL" id="CDQ22961.1"/>
    </source>
</evidence>
<sequence length="202" mass="22689">MKFSPNELDTQHVYKLLSGSVVPRPIAWVSTISTDGLLNLAPYSFFTVASRNPPMLCISVGPGVGEREGTVKDTLENIRSTQEFVINISSTPLGNEVQKSAENFPSDIDEFAEAGLTPMNSEKVKAKRVKEAPIQMECKLNQIIKLGSDHLIIGEMVFYHIQEDYYKEEYKVDLDQLRPLGRLANVFSEGKHFFSLPDEHLK</sequence>
<comment type="cofactor">
    <cofactor evidence="1">
        <name>FMN</name>
        <dbReference type="ChEBI" id="CHEBI:58210"/>
    </cofactor>
</comment>
<name>A0A059NWQ2_9BACI</name>
<proteinExistence type="inferred from homology"/>
<evidence type="ECO:0000256" key="3">
    <source>
        <dbReference type="ARBA" id="ARBA00022643"/>
    </source>
</evidence>
<organism evidence="6 7">
    <name type="scientific">Halobacillus karajensis</name>
    <dbReference type="NCBI Taxonomy" id="195088"/>
    <lineage>
        <taxon>Bacteria</taxon>
        <taxon>Bacillati</taxon>
        <taxon>Bacillota</taxon>
        <taxon>Bacilli</taxon>
        <taxon>Bacillales</taxon>
        <taxon>Bacillaceae</taxon>
        <taxon>Halobacillus</taxon>
    </lineage>
</organism>
<keyword evidence="2" id="KW-0285">Flavoprotein</keyword>
<evidence type="ECO:0000256" key="2">
    <source>
        <dbReference type="ARBA" id="ARBA00022630"/>
    </source>
</evidence>
<evidence type="ECO:0000313" key="7">
    <source>
        <dbReference type="Proteomes" id="UP000028868"/>
    </source>
</evidence>
<keyword evidence="7" id="KW-1185">Reference proteome</keyword>
<dbReference type="GO" id="GO:0010181">
    <property type="term" value="F:FMN binding"/>
    <property type="evidence" value="ECO:0007669"/>
    <property type="project" value="InterPro"/>
</dbReference>
<dbReference type="Proteomes" id="UP000028868">
    <property type="component" value="Unassembled WGS sequence"/>
</dbReference>
<dbReference type="RefSeq" id="WP_035506471.1">
    <property type="nucleotide sequence ID" value="NZ_CCDH010000001.1"/>
</dbReference>
<dbReference type="AlphaFoldDB" id="A0A059NWQ2"/>
<comment type="caution">
    <text evidence="6">The sequence shown here is derived from an EMBL/GenBank/DDBJ whole genome shotgun (WGS) entry which is preliminary data.</text>
</comment>
<dbReference type="SUPFAM" id="SSF50475">
    <property type="entry name" value="FMN-binding split barrel"/>
    <property type="match status" value="1"/>
</dbReference>
<evidence type="ECO:0000256" key="1">
    <source>
        <dbReference type="ARBA" id="ARBA00001917"/>
    </source>
</evidence>
<dbReference type="PANTHER" id="PTHR33798:SF5">
    <property type="entry name" value="FLAVIN REDUCTASE LIKE DOMAIN-CONTAINING PROTEIN"/>
    <property type="match status" value="1"/>
</dbReference>
<dbReference type="Gene3D" id="2.30.110.10">
    <property type="entry name" value="Electron Transport, Fmn-binding Protein, Chain A"/>
    <property type="match status" value="1"/>
</dbReference>
<keyword evidence="3" id="KW-0288">FMN</keyword>
<dbReference type="GO" id="GO:0016646">
    <property type="term" value="F:oxidoreductase activity, acting on the CH-NH group of donors, NAD or NADP as acceptor"/>
    <property type="evidence" value="ECO:0007669"/>
    <property type="project" value="UniProtKB-ARBA"/>
</dbReference>
<dbReference type="InterPro" id="IPR012349">
    <property type="entry name" value="Split_barrel_FMN-bd"/>
</dbReference>
<evidence type="ECO:0000259" key="5">
    <source>
        <dbReference type="SMART" id="SM00903"/>
    </source>
</evidence>
<comment type="similarity">
    <text evidence="4">Belongs to the flavoredoxin family.</text>
</comment>
<dbReference type="EMBL" id="CCDI010000001">
    <property type="protein sequence ID" value="CDQ22961.1"/>
    <property type="molecule type" value="Genomic_DNA"/>
</dbReference>
<reference evidence="7" key="1">
    <citation type="submission" date="2014-03" db="EMBL/GenBank/DDBJ databases">
        <authorList>
            <person name="Urmite Genomes U."/>
        </authorList>
    </citation>
    <scope>NUCLEOTIDE SEQUENCE [LARGE SCALE GENOMIC DNA]</scope>
    <source>
        <strain evidence="7">HD-03</strain>
    </source>
</reference>
<reference evidence="6 7" key="2">
    <citation type="submission" date="2014-05" db="EMBL/GenBank/DDBJ databases">
        <title>Draft genome sequence of Halobacillus karajensis HK-03.</title>
        <authorList>
            <person name="Khelaifia S."/>
            <person name="Croce O."/>
            <person name="Lagier J.C."/>
            <person name="Raoult D."/>
        </authorList>
    </citation>
    <scope>NUCLEOTIDE SEQUENCE [LARGE SCALE GENOMIC DNA]</scope>
    <source>
        <strain evidence="6 7">HD-03</strain>
    </source>
</reference>
<feature type="domain" description="Flavin reductase like" evidence="5">
    <location>
        <begin position="19"/>
        <end position="172"/>
    </location>
</feature>